<dbReference type="InterPro" id="IPR037919">
    <property type="entry name" value="OGT"/>
</dbReference>
<dbReference type="AlphaFoldDB" id="A0A1F5SAI6"/>
<dbReference type="InterPro" id="IPR011990">
    <property type="entry name" value="TPR-like_helical_dom_sf"/>
</dbReference>
<dbReference type="GO" id="GO:0006493">
    <property type="term" value="P:protein O-linked glycosylation"/>
    <property type="evidence" value="ECO:0007669"/>
    <property type="project" value="InterPro"/>
</dbReference>
<gene>
    <name evidence="3" type="ORF">A3H66_02765</name>
</gene>
<keyword evidence="1" id="KW-0802">TPR repeat</keyword>
<evidence type="ECO:0000256" key="2">
    <source>
        <dbReference type="SAM" id="Phobius"/>
    </source>
</evidence>
<dbReference type="Pfam" id="PF13424">
    <property type="entry name" value="TPR_12"/>
    <property type="match status" value="1"/>
</dbReference>
<dbReference type="Proteomes" id="UP000178783">
    <property type="component" value="Unassembled WGS sequence"/>
</dbReference>
<dbReference type="Gene3D" id="1.25.40.10">
    <property type="entry name" value="Tetratricopeptide repeat domain"/>
    <property type="match status" value="2"/>
</dbReference>
<name>A0A1F5SAI6_9BACT</name>
<evidence type="ECO:0000313" key="4">
    <source>
        <dbReference type="Proteomes" id="UP000178783"/>
    </source>
</evidence>
<feature type="repeat" description="TPR" evidence="1">
    <location>
        <begin position="210"/>
        <end position="243"/>
    </location>
</feature>
<reference evidence="3 4" key="1">
    <citation type="journal article" date="2016" name="Nat. Commun.">
        <title>Thousands of microbial genomes shed light on interconnected biogeochemical processes in an aquifer system.</title>
        <authorList>
            <person name="Anantharaman K."/>
            <person name="Brown C.T."/>
            <person name="Hug L.A."/>
            <person name="Sharon I."/>
            <person name="Castelle C.J."/>
            <person name="Probst A.J."/>
            <person name="Thomas B.C."/>
            <person name="Singh A."/>
            <person name="Wilkins M.J."/>
            <person name="Karaoz U."/>
            <person name="Brodie E.L."/>
            <person name="Williams K.H."/>
            <person name="Hubbard S.S."/>
            <person name="Banfield J.F."/>
        </authorList>
    </citation>
    <scope>NUCLEOTIDE SEQUENCE [LARGE SCALE GENOMIC DNA]</scope>
</reference>
<accession>A0A1F5SAI6</accession>
<keyword evidence="2" id="KW-1133">Transmembrane helix</keyword>
<dbReference type="SMART" id="SM00028">
    <property type="entry name" value="TPR"/>
    <property type="match status" value="4"/>
</dbReference>
<organism evidence="3 4">
    <name type="scientific">Candidatus Falkowbacteria bacterium RIFCSPLOWO2_02_FULL_45_21</name>
    <dbReference type="NCBI Taxonomy" id="1797989"/>
    <lineage>
        <taxon>Bacteria</taxon>
        <taxon>Candidatus Falkowiibacteriota</taxon>
    </lineage>
</organism>
<protein>
    <submittedName>
        <fullName evidence="3">Uncharacterized protein</fullName>
    </submittedName>
</protein>
<feature type="repeat" description="TPR" evidence="1">
    <location>
        <begin position="176"/>
        <end position="209"/>
    </location>
</feature>
<dbReference type="Pfam" id="PF13181">
    <property type="entry name" value="TPR_8"/>
    <property type="match status" value="1"/>
</dbReference>
<evidence type="ECO:0000313" key="3">
    <source>
        <dbReference type="EMBL" id="OGF23659.1"/>
    </source>
</evidence>
<comment type="caution">
    <text evidence="3">The sequence shown here is derived from an EMBL/GenBank/DDBJ whole genome shotgun (WGS) entry which is preliminary data.</text>
</comment>
<dbReference type="PANTHER" id="PTHR44366:SF1">
    <property type="entry name" value="UDP-N-ACETYLGLUCOSAMINE--PEPTIDE N-ACETYLGLUCOSAMINYLTRANSFERASE 110 KDA SUBUNIT"/>
    <property type="match status" value="1"/>
</dbReference>
<dbReference type="InterPro" id="IPR019734">
    <property type="entry name" value="TPR_rpt"/>
</dbReference>
<dbReference type="EMBL" id="MFFW01000057">
    <property type="protein sequence ID" value="OGF23659.1"/>
    <property type="molecule type" value="Genomic_DNA"/>
</dbReference>
<dbReference type="STRING" id="1797989.A3H66_02765"/>
<evidence type="ECO:0000256" key="1">
    <source>
        <dbReference type="PROSITE-ProRule" id="PRU00339"/>
    </source>
</evidence>
<dbReference type="SUPFAM" id="SSF48452">
    <property type="entry name" value="TPR-like"/>
    <property type="match status" value="1"/>
</dbReference>
<feature type="repeat" description="TPR" evidence="1">
    <location>
        <begin position="142"/>
        <end position="175"/>
    </location>
</feature>
<sequence>MYNIIPLLLILISLSIIIIIVMRKFSVLANLDVDNIPAEKEAKFKERIISNRLKRNIIKWSARLGRIFQPLVRSISNFFKLNLHKLYQLKNDYKTKEDGESGDVEKKIEQLFIQAEEFKKRGELTSAENKYIEIIGLDSKNLKSFKDLGRVYFEKKQYEEAKETFEHVLKLKQGDEDVYENLAQIAKEKGDLDEARDEYLKSINFNKENAQTYFNLACVYQAMGKWPEAIRSLKRALKIEPANPKYLDTMLEISIIIKDKALALDAYQKLFKTNPENNKLVEFKKQIDGL</sequence>
<proteinExistence type="predicted"/>
<dbReference type="PROSITE" id="PS50005">
    <property type="entry name" value="TPR"/>
    <property type="match status" value="3"/>
</dbReference>
<keyword evidence="2" id="KW-0812">Transmembrane</keyword>
<feature type="transmembrane region" description="Helical" evidence="2">
    <location>
        <begin position="6"/>
        <end position="22"/>
    </location>
</feature>
<dbReference type="PROSITE" id="PS50293">
    <property type="entry name" value="TPR_REGION"/>
    <property type="match status" value="1"/>
</dbReference>
<dbReference type="GO" id="GO:0097363">
    <property type="term" value="F:protein O-acetylglucosaminyltransferase activity"/>
    <property type="evidence" value="ECO:0007669"/>
    <property type="project" value="TreeGrafter"/>
</dbReference>
<dbReference type="PANTHER" id="PTHR44366">
    <property type="entry name" value="UDP-N-ACETYLGLUCOSAMINE--PEPTIDE N-ACETYLGLUCOSAMINYLTRANSFERASE 110 KDA SUBUNIT"/>
    <property type="match status" value="1"/>
</dbReference>
<keyword evidence="2" id="KW-0472">Membrane</keyword>